<accession>A0ABV0MM03</accession>
<dbReference type="Proteomes" id="UP001476798">
    <property type="component" value="Unassembled WGS sequence"/>
</dbReference>
<dbReference type="EMBL" id="JAHRIO010004612">
    <property type="protein sequence ID" value="MEQ2160098.1"/>
    <property type="molecule type" value="Genomic_DNA"/>
</dbReference>
<gene>
    <name evidence="1" type="ORF">GOODEAATRI_030010</name>
</gene>
<comment type="caution">
    <text evidence="1">The sequence shown here is derived from an EMBL/GenBank/DDBJ whole genome shotgun (WGS) entry which is preliminary data.</text>
</comment>
<evidence type="ECO:0000313" key="1">
    <source>
        <dbReference type="EMBL" id="MEQ2160098.1"/>
    </source>
</evidence>
<proteinExistence type="predicted"/>
<keyword evidence="2" id="KW-1185">Reference proteome</keyword>
<protein>
    <submittedName>
        <fullName evidence="1">Uncharacterized protein</fullName>
    </submittedName>
</protein>
<reference evidence="1 2" key="1">
    <citation type="submission" date="2021-06" db="EMBL/GenBank/DDBJ databases">
        <authorList>
            <person name="Palmer J.M."/>
        </authorList>
    </citation>
    <scope>NUCLEOTIDE SEQUENCE [LARGE SCALE GENOMIC DNA]</scope>
    <source>
        <strain evidence="1 2">GA_2019</strain>
        <tissue evidence="1">Muscle</tissue>
    </source>
</reference>
<sequence length="120" mass="14002">MLVSAAGSGQWTVFMIHFLVLEHNSSSFEADSYNQDKGLTDLLLLQTTEYQLSYQLWHIKYALNLQHVLCLLQQRQSFERHRVNMLAAHIPSSSHMYVFQKLPKLQLTIKLFQLSLIGFY</sequence>
<organism evidence="1 2">
    <name type="scientific">Goodea atripinnis</name>
    <dbReference type="NCBI Taxonomy" id="208336"/>
    <lineage>
        <taxon>Eukaryota</taxon>
        <taxon>Metazoa</taxon>
        <taxon>Chordata</taxon>
        <taxon>Craniata</taxon>
        <taxon>Vertebrata</taxon>
        <taxon>Euteleostomi</taxon>
        <taxon>Actinopterygii</taxon>
        <taxon>Neopterygii</taxon>
        <taxon>Teleostei</taxon>
        <taxon>Neoteleostei</taxon>
        <taxon>Acanthomorphata</taxon>
        <taxon>Ovalentaria</taxon>
        <taxon>Atherinomorphae</taxon>
        <taxon>Cyprinodontiformes</taxon>
        <taxon>Goodeidae</taxon>
        <taxon>Goodea</taxon>
    </lineage>
</organism>
<name>A0ABV0MM03_9TELE</name>
<evidence type="ECO:0000313" key="2">
    <source>
        <dbReference type="Proteomes" id="UP001476798"/>
    </source>
</evidence>